<evidence type="ECO:0000313" key="3">
    <source>
        <dbReference type="Proteomes" id="UP000076552"/>
    </source>
</evidence>
<evidence type="ECO:0000256" key="1">
    <source>
        <dbReference type="SAM" id="Phobius"/>
    </source>
</evidence>
<keyword evidence="1" id="KW-0472">Membrane</keyword>
<comment type="caution">
    <text evidence="2">The sequence shown here is derived from an EMBL/GenBank/DDBJ whole genome shotgun (WGS) entry which is preliminary data.</text>
</comment>
<dbReference type="Proteomes" id="UP000076552">
    <property type="component" value="Unassembled WGS sequence"/>
</dbReference>
<keyword evidence="1" id="KW-0812">Transmembrane</keyword>
<name>A0A166PH39_9PEZI</name>
<sequence length="94" mass="9973">METSTTQSLIISLAIVVAVFAGGFFAYQQGMLDPVIEQIGIMMFKAKAEAEKKKMQAQGMKAGQDFVDGQLQGNKQAADVADGIGSFGGLKKQL</sequence>
<dbReference type="OrthoDB" id="5232608at2759"/>
<feature type="transmembrane region" description="Helical" evidence="1">
    <location>
        <begin position="6"/>
        <end position="27"/>
    </location>
</feature>
<keyword evidence="3" id="KW-1185">Reference proteome</keyword>
<accession>A0A166PH39</accession>
<evidence type="ECO:0000313" key="2">
    <source>
        <dbReference type="EMBL" id="KZL66762.1"/>
    </source>
</evidence>
<dbReference type="EMBL" id="LFIV01000164">
    <property type="protein sequence ID" value="KZL66762.1"/>
    <property type="molecule type" value="Genomic_DNA"/>
</dbReference>
<organism evidence="2 3">
    <name type="scientific">Colletotrichum tofieldiae</name>
    <dbReference type="NCBI Taxonomy" id="708197"/>
    <lineage>
        <taxon>Eukaryota</taxon>
        <taxon>Fungi</taxon>
        <taxon>Dikarya</taxon>
        <taxon>Ascomycota</taxon>
        <taxon>Pezizomycotina</taxon>
        <taxon>Sordariomycetes</taxon>
        <taxon>Hypocreomycetidae</taxon>
        <taxon>Glomerellales</taxon>
        <taxon>Glomerellaceae</taxon>
        <taxon>Colletotrichum</taxon>
        <taxon>Colletotrichum spaethianum species complex</taxon>
    </lineage>
</organism>
<gene>
    <name evidence="2" type="ORF">CT0861_06691</name>
</gene>
<reference evidence="2 3" key="1">
    <citation type="submission" date="2015-06" db="EMBL/GenBank/DDBJ databases">
        <title>Survival trade-offs in plant roots during colonization by closely related pathogenic and mutualistic fungi.</title>
        <authorList>
            <person name="Hacquard S."/>
            <person name="Kracher B."/>
            <person name="Hiruma K."/>
            <person name="Weinman A."/>
            <person name="Muench P."/>
            <person name="Garrido Oter R."/>
            <person name="Ver Loren van Themaat E."/>
            <person name="Dallerey J.-F."/>
            <person name="Damm U."/>
            <person name="Henrissat B."/>
            <person name="Lespinet O."/>
            <person name="Thon M."/>
            <person name="Kemen E."/>
            <person name="McHardy A.C."/>
            <person name="Schulze-Lefert P."/>
            <person name="O'Connell R.J."/>
        </authorList>
    </citation>
    <scope>NUCLEOTIDE SEQUENCE [LARGE SCALE GENOMIC DNA]</scope>
    <source>
        <strain evidence="2 3">0861</strain>
    </source>
</reference>
<proteinExistence type="predicted"/>
<protein>
    <submittedName>
        <fullName evidence="2">Uncharacterized protein</fullName>
    </submittedName>
</protein>
<dbReference type="AlphaFoldDB" id="A0A166PH39"/>
<keyword evidence="1" id="KW-1133">Transmembrane helix</keyword>